<organism evidence="2 3">
    <name type="scientific">Methanogenium marinum</name>
    <dbReference type="NCBI Taxonomy" id="348610"/>
    <lineage>
        <taxon>Archaea</taxon>
        <taxon>Methanobacteriati</taxon>
        <taxon>Methanobacteriota</taxon>
        <taxon>Stenosarchaea group</taxon>
        <taxon>Methanomicrobia</taxon>
        <taxon>Methanomicrobiales</taxon>
        <taxon>Methanomicrobiaceae</taxon>
        <taxon>Methanogenium</taxon>
    </lineage>
</organism>
<dbReference type="CDD" id="cd00146">
    <property type="entry name" value="PKD"/>
    <property type="match status" value="6"/>
</dbReference>
<accession>A0A9Q4PW89</accession>
<dbReference type="Gene3D" id="2.60.40.10">
    <property type="entry name" value="Immunoglobulins"/>
    <property type="match status" value="6"/>
</dbReference>
<dbReference type="AlphaFoldDB" id="A0A9Q4PW89"/>
<evidence type="ECO:0000313" key="3">
    <source>
        <dbReference type="Proteomes" id="UP001143747"/>
    </source>
</evidence>
<dbReference type="Proteomes" id="UP001143747">
    <property type="component" value="Unassembled WGS sequence"/>
</dbReference>
<gene>
    <name evidence="2" type="ORF">L0665_07185</name>
</gene>
<dbReference type="InterPro" id="IPR035986">
    <property type="entry name" value="PKD_dom_sf"/>
</dbReference>
<dbReference type="FunFam" id="2.60.40.10:FF:000270">
    <property type="entry name" value="Cell surface protein"/>
    <property type="match status" value="2"/>
</dbReference>
<dbReference type="InterPro" id="IPR022409">
    <property type="entry name" value="PKD/Chitinase_dom"/>
</dbReference>
<evidence type="ECO:0000259" key="1">
    <source>
        <dbReference type="PROSITE" id="PS50093"/>
    </source>
</evidence>
<dbReference type="SMART" id="SM00089">
    <property type="entry name" value="PKD"/>
    <property type="match status" value="6"/>
</dbReference>
<sequence>MKIPNIPLPERNSKCTDGTMSRLLGGLLIVIFICAFAVPGVSADETLSATITVSSTTPMVGDEVTFSGSSTASNITSWAWDFDDGNSETGQSQTHTYEDEGSFTVTLTVSDAAGATGTTTESITVAEVTVPPVASFTFLPASPKVGDSVTFTDTSTGDVADWTWDFGDDTTSNEQSPSHQYSTAQSYTVTLTVSDGESQTNSATQSFIVAAAAAVPVASFDYSPTTPAPGEQVTFTDQSSNSPTLWNWYFDDGGTSIEQNPLHTFTSEGTYTVSLSATNVGGTSNTYTSIITVSDQSLDADFDYSPSSPDAGESITFTDESDGEPTSWDWDFDDGVTSIAQTPTHSYSSDGEYDVTLTIEDDDGDSDDVTITITVGEGTTTLTGEKPDAAFTWTPTSPVVGSPVSFTDTSTGDGISEWKWEFEDPMDFTGNRESTLRNPQHTYQNAGSYDVTLFVKNSGGSDIILKTITVGTVRLNAKFSASPSSGTAPLTVRFVDSSTGVGIESWQWDFGNGQTYDGESPSNIVYSSSGSYTASLEVTDENGDTDEYTTTITVKSPAVATVAQTAAPTATPVPVAEESGLIDGEYRQMTGLYNEYIRIIFGFLGVDDEPDFLIIAVDNSQS</sequence>
<feature type="domain" description="PKD" evidence="1">
    <location>
        <begin position="298"/>
        <end position="380"/>
    </location>
</feature>
<keyword evidence="3" id="KW-1185">Reference proteome</keyword>
<dbReference type="PANTHER" id="PTHR36842:SF1">
    <property type="entry name" value="PROTEIN TOLB"/>
    <property type="match status" value="1"/>
</dbReference>
<dbReference type="PROSITE" id="PS50093">
    <property type="entry name" value="PKD"/>
    <property type="match status" value="6"/>
</dbReference>
<dbReference type="InterPro" id="IPR013783">
    <property type="entry name" value="Ig-like_fold"/>
</dbReference>
<dbReference type="SUPFAM" id="SSF49299">
    <property type="entry name" value="PKD domain"/>
    <property type="match status" value="6"/>
</dbReference>
<feature type="domain" description="PKD" evidence="1">
    <location>
        <begin position="216"/>
        <end position="298"/>
    </location>
</feature>
<proteinExistence type="predicted"/>
<dbReference type="EMBL" id="JAKELO010000002">
    <property type="protein sequence ID" value="MDE4908394.1"/>
    <property type="molecule type" value="Genomic_DNA"/>
</dbReference>
<feature type="domain" description="PKD" evidence="1">
    <location>
        <begin position="47"/>
        <end position="125"/>
    </location>
</feature>
<evidence type="ECO:0000313" key="2">
    <source>
        <dbReference type="EMBL" id="MDE4908394.1"/>
    </source>
</evidence>
<comment type="caution">
    <text evidence="2">The sequence shown here is derived from an EMBL/GenBank/DDBJ whole genome shotgun (WGS) entry which is preliminary data.</text>
</comment>
<dbReference type="InterPro" id="IPR000601">
    <property type="entry name" value="PKD_dom"/>
</dbReference>
<reference evidence="2" key="1">
    <citation type="submission" date="2022-01" db="EMBL/GenBank/DDBJ databases">
        <title>Draft genome of Methanogenium marinum DSM 15558.</title>
        <authorList>
            <person name="Chen S.-C."/>
            <person name="You Y.-T."/>
        </authorList>
    </citation>
    <scope>NUCLEOTIDE SEQUENCE</scope>
    <source>
        <strain evidence="2">DSM 15558</strain>
    </source>
</reference>
<dbReference type="Pfam" id="PF18911">
    <property type="entry name" value="PKD_4"/>
    <property type="match status" value="6"/>
</dbReference>
<dbReference type="RefSeq" id="WP_274925022.1">
    <property type="nucleotide sequence ID" value="NZ_JAKELO010000002.1"/>
</dbReference>
<dbReference type="PANTHER" id="PTHR36842">
    <property type="entry name" value="PROTEIN TOLB HOMOLOG"/>
    <property type="match status" value="1"/>
</dbReference>
<protein>
    <submittedName>
        <fullName evidence="2">PKD domain-containing protein</fullName>
    </submittedName>
</protein>
<feature type="domain" description="PKD" evidence="1">
    <location>
        <begin position="475"/>
        <end position="561"/>
    </location>
</feature>
<feature type="domain" description="PKD" evidence="1">
    <location>
        <begin position="132"/>
        <end position="209"/>
    </location>
</feature>
<name>A0A9Q4PW89_9EURY</name>
<feature type="domain" description="PKD" evidence="1">
    <location>
        <begin position="387"/>
        <end position="470"/>
    </location>
</feature>